<protein>
    <submittedName>
        <fullName evidence="1">Uncharacterized protein</fullName>
    </submittedName>
</protein>
<dbReference type="AlphaFoldDB" id="A0AAE0WNS1"/>
<proteinExistence type="predicted"/>
<evidence type="ECO:0000313" key="2">
    <source>
        <dbReference type="Proteomes" id="UP001274830"/>
    </source>
</evidence>
<accession>A0AAE0WNS1</accession>
<comment type="caution">
    <text evidence="1">The sequence shown here is derived from an EMBL/GenBank/DDBJ whole genome shotgun (WGS) entry which is preliminary data.</text>
</comment>
<gene>
    <name evidence="1" type="ORF">LTR78_005062</name>
</gene>
<reference evidence="1" key="1">
    <citation type="submission" date="2023-07" db="EMBL/GenBank/DDBJ databases">
        <title>Black Yeasts Isolated from many extreme environments.</title>
        <authorList>
            <person name="Coleine C."/>
            <person name="Stajich J.E."/>
            <person name="Selbmann L."/>
        </authorList>
    </citation>
    <scope>NUCLEOTIDE SEQUENCE</scope>
    <source>
        <strain evidence="1">CCFEE 5485</strain>
    </source>
</reference>
<dbReference type="Proteomes" id="UP001274830">
    <property type="component" value="Unassembled WGS sequence"/>
</dbReference>
<dbReference type="EMBL" id="JAUTXT010000016">
    <property type="protein sequence ID" value="KAK3675128.1"/>
    <property type="molecule type" value="Genomic_DNA"/>
</dbReference>
<name>A0AAE0WNS1_9PEZI</name>
<sequence>MAAITTGTTAPKAISLDEQTGKVESGYSSVQHGISGIRHRKPLIEDYVFYAEQQRAHEKVVDDKQCGDHNPAF</sequence>
<organism evidence="1 2">
    <name type="scientific">Recurvomyces mirabilis</name>
    <dbReference type="NCBI Taxonomy" id="574656"/>
    <lineage>
        <taxon>Eukaryota</taxon>
        <taxon>Fungi</taxon>
        <taxon>Dikarya</taxon>
        <taxon>Ascomycota</taxon>
        <taxon>Pezizomycotina</taxon>
        <taxon>Dothideomycetes</taxon>
        <taxon>Dothideomycetidae</taxon>
        <taxon>Mycosphaerellales</taxon>
        <taxon>Teratosphaeriaceae</taxon>
        <taxon>Recurvomyces</taxon>
    </lineage>
</organism>
<evidence type="ECO:0000313" key="1">
    <source>
        <dbReference type="EMBL" id="KAK3675128.1"/>
    </source>
</evidence>
<keyword evidence="2" id="KW-1185">Reference proteome</keyword>